<dbReference type="EC" id="3.6.1.27" evidence="3 17"/>
<dbReference type="GO" id="GO:0005886">
    <property type="term" value="C:plasma membrane"/>
    <property type="evidence" value="ECO:0007669"/>
    <property type="project" value="UniProtKB-SubCell"/>
</dbReference>
<dbReference type="GO" id="GO:0050380">
    <property type="term" value="F:undecaprenyl-diphosphatase activity"/>
    <property type="evidence" value="ECO:0007669"/>
    <property type="project" value="UniProtKB-UniRule"/>
</dbReference>
<evidence type="ECO:0000256" key="11">
    <source>
        <dbReference type="ARBA" id="ARBA00023136"/>
    </source>
</evidence>
<evidence type="ECO:0000256" key="1">
    <source>
        <dbReference type="ARBA" id="ARBA00004651"/>
    </source>
</evidence>
<keyword evidence="7 17" id="KW-0378">Hydrolase</keyword>
<dbReference type="PANTHER" id="PTHR30622">
    <property type="entry name" value="UNDECAPRENYL-DIPHOSPHATASE"/>
    <property type="match status" value="1"/>
</dbReference>
<keyword evidence="6 17" id="KW-0812">Transmembrane</keyword>
<dbReference type="InterPro" id="IPR003824">
    <property type="entry name" value="UppP"/>
</dbReference>
<gene>
    <name evidence="17" type="primary">uppP</name>
    <name evidence="18" type="ORF">C5Q98_07490</name>
</gene>
<keyword evidence="9 17" id="KW-0573">Peptidoglycan synthesis</keyword>
<evidence type="ECO:0000256" key="12">
    <source>
        <dbReference type="ARBA" id="ARBA00023251"/>
    </source>
</evidence>
<keyword evidence="11 17" id="KW-0472">Membrane</keyword>
<dbReference type="OrthoDB" id="9808289at2"/>
<evidence type="ECO:0000256" key="15">
    <source>
        <dbReference type="ARBA" id="ARBA00032932"/>
    </source>
</evidence>
<evidence type="ECO:0000256" key="6">
    <source>
        <dbReference type="ARBA" id="ARBA00022692"/>
    </source>
</evidence>
<evidence type="ECO:0000256" key="9">
    <source>
        <dbReference type="ARBA" id="ARBA00022984"/>
    </source>
</evidence>
<comment type="miscellaneous">
    <text evidence="17">Bacitracin is thought to be involved in the inhibition of peptidoglycan synthesis by sequestering undecaprenyl diphosphate, thereby reducing the pool of lipid carrier available.</text>
</comment>
<dbReference type="GO" id="GO:0008360">
    <property type="term" value="P:regulation of cell shape"/>
    <property type="evidence" value="ECO:0007669"/>
    <property type="project" value="UniProtKB-KW"/>
</dbReference>
<feature type="transmembrane region" description="Helical" evidence="17">
    <location>
        <begin position="259"/>
        <end position="278"/>
    </location>
</feature>
<feature type="transmembrane region" description="Helical" evidence="17">
    <location>
        <begin position="85"/>
        <end position="104"/>
    </location>
</feature>
<evidence type="ECO:0000256" key="16">
    <source>
        <dbReference type="ARBA" id="ARBA00047594"/>
    </source>
</evidence>
<reference evidence="19" key="1">
    <citation type="submission" date="2018-02" db="EMBL/GenBank/DDBJ databases">
        <authorList>
            <person name="Holder M.E."/>
            <person name="Ajami N.J."/>
            <person name="Petrosino J.F."/>
        </authorList>
    </citation>
    <scope>NUCLEOTIDE SEQUENCE [LARGE SCALE GENOMIC DNA]</scope>
    <source>
        <strain evidence="19">CCUG 47711</strain>
    </source>
</reference>
<evidence type="ECO:0000313" key="19">
    <source>
        <dbReference type="Proteomes" id="UP000237947"/>
    </source>
</evidence>
<feature type="transmembrane region" description="Helical" evidence="17">
    <location>
        <begin position="178"/>
        <end position="205"/>
    </location>
</feature>
<dbReference type="RefSeq" id="WP_106013008.1">
    <property type="nucleotide sequence ID" value="NZ_CP027226.1"/>
</dbReference>
<keyword evidence="19" id="KW-1185">Reference proteome</keyword>
<comment type="similarity">
    <text evidence="2 17">Belongs to the UppP family.</text>
</comment>
<evidence type="ECO:0000256" key="2">
    <source>
        <dbReference type="ARBA" id="ARBA00010621"/>
    </source>
</evidence>
<evidence type="ECO:0000256" key="14">
    <source>
        <dbReference type="ARBA" id="ARBA00032707"/>
    </source>
</evidence>
<feature type="transmembrane region" description="Helical" evidence="17">
    <location>
        <begin position="47"/>
        <end position="65"/>
    </location>
</feature>
<dbReference type="GO" id="GO:0071555">
    <property type="term" value="P:cell wall organization"/>
    <property type="evidence" value="ECO:0007669"/>
    <property type="project" value="UniProtKB-KW"/>
</dbReference>
<feature type="transmembrane region" description="Helical" evidence="17">
    <location>
        <begin position="225"/>
        <end position="247"/>
    </location>
</feature>
<dbReference type="Pfam" id="PF02673">
    <property type="entry name" value="BacA"/>
    <property type="match status" value="1"/>
</dbReference>
<dbReference type="AlphaFoldDB" id="A0A2S0KPU6"/>
<evidence type="ECO:0000313" key="18">
    <source>
        <dbReference type="EMBL" id="AVM43061.1"/>
    </source>
</evidence>
<keyword evidence="12 17" id="KW-0046">Antibiotic resistance</keyword>
<organism evidence="18 19">
    <name type="scientific">Fastidiosipila sanguinis</name>
    <dbReference type="NCBI Taxonomy" id="236753"/>
    <lineage>
        <taxon>Bacteria</taxon>
        <taxon>Bacillati</taxon>
        <taxon>Bacillota</taxon>
        <taxon>Clostridia</taxon>
        <taxon>Eubacteriales</taxon>
        <taxon>Oscillospiraceae</taxon>
        <taxon>Fastidiosipila</taxon>
    </lineage>
</organism>
<dbReference type="HAMAP" id="MF_01006">
    <property type="entry name" value="Undec_diphosphatase"/>
    <property type="match status" value="1"/>
</dbReference>
<proteinExistence type="inferred from homology"/>
<evidence type="ECO:0000256" key="4">
    <source>
        <dbReference type="ARBA" id="ARBA00021581"/>
    </source>
</evidence>
<feature type="transmembrane region" description="Helical" evidence="17">
    <location>
        <begin position="110"/>
        <end position="130"/>
    </location>
</feature>
<dbReference type="EMBL" id="CP027226">
    <property type="protein sequence ID" value="AVM43061.1"/>
    <property type="molecule type" value="Genomic_DNA"/>
</dbReference>
<evidence type="ECO:0000256" key="3">
    <source>
        <dbReference type="ARBA" id="ARBA00012374"/>
    </source>
</evidence>
<keyword evidence="13 17" id="KW-0961">Cell wall biogenesis/degradation</keyword>
<dbReference type="NCBIfam" id="NF001389">
    <property type="entry name" value="PRK00281.1-2"/>
    <property type="match status" value="1"/>
</dbReference>
<keyword evidence="10 17" id="KW-1133">Transmembrane helix</keyword>
<comment type="catalytic activity">
    <reaction evidence="16 17">
        <text>di-trans,octa-cis-undecaprenyl diphosphate + H2O = di-trans,octa-cis-undecaprenyl phosphate + phosphate + H(+)</text>
        <dbReference type="Rhea" id="RHEA:28094"/>
        <dbReference type="ChEBI" id="CHEBI:15377"/>
        <dbReference type="ChEBI" id="CHEBI:15378"/>
        <dbReference type="ChEBI" id="CHEBI:43474"/>
        <dbReference type="ChEBI" id="CHEBI:58405"/>
        <dbReference type="ChEBI" id="CHEBI:60392"/>
        <dbReference type="EC" id="3.6.1.27"/>
    </reaction>
</comment>
<dbReference type="NCBIfam" id="NF001390">
    <property type="entry name" value="PRK00281.1-4"/>
    <property type="match status" value="1"/>
</dbReference>
<evidence type="ECO:0000256" key="13">
    <source>
        <dbReference type="ARBA" id="ARBA00023316"/>
    </source>
</evidence>
<dbReference type="NCBIfam" id="TIGR00753">
    <property type="entry name" value="undec_PP_bacA"/>
    <property type="match status" value="1"/>
</dbReference>
<comment type="function">
    <text evidence="17">Catalyzes the dephosphorylation of undecaprenyl diphosphate (UPP). Confers resistance to bacitracin.</text>
</comment>
<dbReference type="GO" id="GO:0046677">
    <property type="term" value="P:response to antibiotic"/>
    <property type="evidence" value="ECO:0007669"/>
    <property type="project" value="UniProtKB-UniRule"/>
</dbReference>
<evidence type="ECO:0000256" key="7">
    <source>
        <dbReference type="ARBA" id="ARBA00022801"/>
    </source>
</evidence>
<evidence type="ECO:0000256" key="8">
    <source>
        <dbReference type="ARBA" id="ARBA00022960"/>
    </source>
</evidence>
<keyword evidence="5 17" id="KW-1003">Cell membrane</keyword>
<protein>
    <recommendedName>
        <fullName evidence="4 17">Undecaprenyl-diphosphatase</fullName>
        <ecNumber evidence="3 17">3.6.1.27</ecNumber>
    </recommendedName>
    <alternativeName>
        <fullName evidence="15 17">Bacitracin resistance protein</fullName>
    </alternativeName>
    <alternativeName>
        <fullName evidence="14 17">Undecaprenyl pyrophosphate phosphatase</fullName>
    </alternativeName>
</protein>
<evidence type="ECO:0000256" key="17">
    <source>
        <dbReference type="HAMAP-Rule" id="MF_01006"/>
    </source>
</evidence>
<evidence type="ECO:0000256" key="5">
    <source>
        <dbReference type="ARBA" id="ARBA00022475"/>
    </source>
</evidence>
<dbReference type="PANTHER" id="PTHR30622:SF3">
    <property type="entry name" value="UNDECAPRENYL-DIPHOSPHATASE"/>
    <property type="match status" value="1"/>
</dbReference>
<name>A0A2S0KPU6_9FIRM</name>
<comment type="subcellular location">
    <subcellularLocation>
        <location evidence="1 17">Cell membrane</location>
        <topology evidence="1 17">Multi-pass membrane protein</topology>
    </subcellularLocation>
</comment>
<sequence>MDFRQIIETIILAIVEGVTEFLPVSSTGHMIIASDLMKVEADAFNKMYMIVVQLAAILAVVVLYWPRIWNLLQGMFSNDKRSWRFFGVWVVSCIPAVILGVLIDDVIDEYLFSTPTVAIALVVGALMMIWGERKIAVHNRGSEMLDINYKQGLTVGVAQCMALIPGFSRSAATIMGGWAAGLTTATAADFSFFLAIPIMFGASGYSILKFFKDDAAVASIVPGDWIALAIGCVVSFIVAWLVVKSFLNYLKTKKMEVFAWYRIALAAVLLILLLTGVIA</sequence>
<dbReference type="KEGG" id="fsa:C5Q98_07490"/>
<dbReference type="GO" id="GO:0009252">
    <property type="term" value="P:peptidoglycan biosynthetic process"/>
    <property type="evidence" value="ECO:0007669"/>
    <property type="project" value="UniProtKB-KW"/>
</dbReference>
<accession>A0A2S0KPU6</accession>
<keyword evidence="8 17" id="KW-0133">Cell shape</keyword>
<evidence type="ECO:0000256" key="10">
    <source>
        <dbReference type="ARBA" id="ARBA00022989"/>
    </source>
</evidence>
<dbReference type="Proteomes" id="UP000237947">
    <property type="component" value="Chromosome"/>
</dbReference>